<feature type="region of interest" description="Disordered" evidence="1">
    <location>
        <begin position="1"/>
        <end position="22"/>
    </location>
</feature>
<accession>A0ABN3IR50</accession>
<evidence type="ECO:0008006" key="4">
    <source>
        <dbReference type="Google" id="ProtNLM"/>
    </source>
</evidence>
<dbReference type="NCBIfam" id="NF033521">
    <property type="entry name" value="lasso_leader_L3"/>
    <property type="match status" value="1"/>
</dbReference>
<name>A0ABN3IR50_9ACTN</name>
<sequence>MLRNRIGNPGAKAPAPSRKEVRRKMQIASYEPPTLMEIGDLRKVTLGNGTWGVDHKNQCWYFGCIQG</sequence>
<organism evidence="2 3">
    <name type="scientific">Actinomadura vinacea</name>
    <dbReference type="NCBI Taxonomy" id="115336"/>
    <lineage>
        <taxon>Bacteria</taxon>
        <taxon>Bacillati</taxon>
        <taxon>Actinomycetota</taxon>
        <taxon>Actinomycetes</taxon>
        <taxon>Streptosporangiales</taxon>
        <taxon>Thermomonosporaceae</taxon>
        <taxon>Actinomadura</taxon>
    </lineage>
</organism>
<dbReference type="Proteomes" id="UP001501231">
    <property type="component" value="Unassembled WGS sequence"/>
</dbReference>
<protein>
    <recommendedName>
        <fullName evidence="4">Lasso RiPP family leader peptide-containing protein</fullName>
    </recommendedName>
</protein>
<proteinExistence type="predicted"/>
<evidence type="ECO:0000313" key="3">
    <source>
        <dbReference type="Proteomes" id="UP001501231"/>
    </source>
</evidence>
<evidence type="ECO:0000256" key="1">
    <source>
        <dbReference type="SAM" id="MobiDB-lite"/>
    </source>
</evidence>
<comment type="caution">
    <text evidence="2">The sequence shown here is derived from an EMBL/GenBank/DDBJ whole genome shotgun (WGS) entry which is preliminary data.</text>
</comment>
<dbReference type="EMBL" id="BAAARW010000006">
    <property type="protein sequence ID" value="GAA2410144.1"/>
    <property type="molecule type" value="Genomic_DNA"/>
</dbReference>
<keyword evidence="3" id="KW-1185">Reference proteome</keyword>
<reference evidence="2 3" key="1">
    <citation type="journal article" date="2019" name="Int. J. Syst. Evol. Microbiol.">
        <title>The Global Catalogue of Microorganisms (GCM) 10K type strain sequencing project: providing services to taxonomists for standard genome sequencing and annotation.</title>
        <authorList>
            <consortium name="The Broad Institute Genomics Platform"/>
            <consortium name="The Broad Institute Genome Sequencing Center for Infectious Disease"/>
            <person name="Wu L."/>
            <person name="Ma J."/>
        </authorList>
    </citation>
    <scope>NUCLEOTIDE SEQUENCE [LARGE SCALE GENOMIC DNA]</scope>
    <source>
        <strain evidence="2 3">JCM 3325</strain>
    </source>
</reference>
<evidence type="ECO:0000313" key="2">
    <source>
        <dbReference type="EMBL" id="GAA2410144.1"/>
    </source>
</evidence>
<gene>
    <name evidence="2" type="ORF">GCM10010191_18600</name>
</gene>